<organism evidence="2 3">
    <name type="scientific">Meganyctiphanes norvegica</name>
    <name type="common">Northern krill</name>
    <name type="synonym">Thysanopoda norvegica</name>
    <dbReference type="NCBI Taxonomy" id="48144"/>
    <lineage>
        <taxon>Eukaryota</taxon>
        <taxon>Metazoa</taxon>
        <taxon>Ecdysozoa</taxon>
        <taxon>Arthropoda</taxon>
        <taxon>Crustacea</taxon>
        <taxon>Multicrustacea</taxon>
        <taxon>Malacostraca</taxon>
        <taxon>Eumalacostraca</taxon>
        <taxon>Eucarida</taxon>
        <taxon>Euphausiacea</taxon>
        <taxon>Euphausiidae</taxon>
        <taxon>Meganyctiphanes</taxon>
    </lineage>
</organism>
<keyword evidence="1" id="KW-1133">Transmembrane helix</keyword>
<accession>A0AAV2QY63</accession>
<sequence length="100" mass="11273">MNSVPEKKKVYLDICTLYFSSSFLAFFPKNTFTSFLNMVSTLVSLCTLYFSSSFLAFFPKNTFTLFLNMVSTLVSLISLSRSFQSLIVENTNVLGFILGT</sequence>
<dbReference type="Proteomes" id="UP001497623">
    <property type="component" value="Unassembled WGS sequence"/>
</dbReference>
<evidence type="ECO:0000256" key="1">
    <source>
        <dbReference type="SAM" id="Phobius"/>
    </source>
</evidence>
<protein>
    <submittedName>
        <fullName evidence="2">Uncharacterized protein</fullName>
    </submittedName>
</protein>
<evidence type="ECO:0000313" key="2">
    <source>
        <dbReference type="EMBL" id="CAL4106693.1"/>
    </source>
</evidence>
<reference evidence="2 3" key="1">
    <citation type="submission" date="2024-05" db="EMBL/GenBank/DDBJ databases">
        <authorList>
            <person name="Wallberg A."/>
        </authorList>
    </citation>
    <scope>NUCLEOTIDE SEQUENCE [LARGE SCALE GENOMIC DNA]</scope>
</reference>
<keyword evidence="1" id="KW-0812">Transmembrane</keyword>
<feature type="transmembrane region" description="Helical" evidence="1">
    <location>
        <begin position="34"/>
        <end position="58"/>
    </location>
</feature>
<feature type="transmembrane region" description="Helical" evidence="1">
    <location>
        <begin position="10"/>
        <end position="28"/>
    </location>
</feature>
<evidence type="ECO:0000313" key="3">
    <source>
        <dbReference type="Proteomes" id="UP001497623"/>
    </source>
</evidence>
<keyword evidence="3" id="KW-1185">Reference proteome</keyword>
<dbReference type="AlphaFoldDB" id="A0AAV2QY63"/>
<proteinExistence type="predicted"/>
<dbReference type="EMBL" id="CAXKWB010013118">
    <property type="protein sequence ID" value="CAL4106693.1"/>
    <property type="molecule type" value="Genomic_DNA"/>
</dbReference>
<gene>
    <name evidence="2" type="ORF">MNOR_LOCUS18392</name>
</gene>
<comment type="caution">
    <text evidence="2">The sequence shown here is derived from an EMBL/GenBank/DDBJ whole genome shotgun (WGS) entry which is preliminary data.</text>
</comment>
<keyword evidence="1" id="KW-0472">Membrane</keyword>
<name>A0AAV2QY63_MEGNR</name>